<evidence type="ECO:0000313" key="1">
    <source>
        <dbReference type="EMBL" id="JAH30631.1"/>
    </source>
</evidence>
<protein>
    <submittedName>
        <fullName evidence="1">Uncharacterized protein</fullName>
    </submittedName>
</protein>
<name>A0A0E9RN85_ANGAN</name>
<dbReference type="AlphaFoldDB" id="A0A0E9RN85"/>
<accession>A0A0E9RN85</accession>
<organism evidence="1">
    <name type="scientific">Anguilla anguilla</name>
    <name type="common">European freshwater eel</name>
    <name type="synonym">Muraena anguilla</name>
    <dbReference type="NCBI Taxonomy" id="7936"/>
    <lineage>
        <taxon>Eukaryota</taxon>
        <taxon>Metazoa</taxon>
        <taxon>Chordata</taxon>
        <taxon>Craniata</taxon>
        <taxon>Vertebrata</taxon>
        <taxon>Euteleostomi</taxon>
        <taxon>Actinopterygii</taxon>
        <taxon>Neopterygii</taxon>
        <taxon>Teleostei</taxon>
        <taxon>Anguilliformes</taxon>
        <taxon>Anguillidae</taxon>
        <taxon>Anguilla</taxon>
    </lineage>
</organism>
<proteinExistence type="predicted"/>
<dbReference type="EMBL" id="GBXM01077946">
    <property type="protein sequence ID" value="JAH30631.1"/>
    <property type="molecule type" value="Transcribed_RNA"/>
</dbReference>
<sequence length="55" mass="6469">MPFFKYVFGYIQSVYVNICKYTCVAYYLTCYSLVERDDFQVKKINSINLGVCTCI</sequence>
<reference evidence="1" key="1">
    <citation type="submission" date="2014-11" db="EMBL/GenBank/DDBJ databases">
        <authorList>
            <person name="Amaro Gonzalez C."/>
        </authorList>
    </citation>
    <scope>NUCLEOTIDE SEQUENCE</scope>
</reference>
<reference evidence="1" key="2">
    <citation type="journal article" date="2015" name="Fish Shellfish Immunol.">
        <title>Early steps in the European eel (Anguilla anguilla)-Vibrio vulnificus interaction in the gills: Role of the RtxA13 toxin.</title>
        <authorList>
            <person name="Callol A."/>
            <person name="Pajuelo D."/>
            <person name="Ebbesson L."/>
            <person name="Teles M."/>
            <person name="MacKenzie S."/>
            <person name="Amaro C."/>
        </authorList>
    </citation>
    <scope>NUCLEOTIDE SEQUENCE</scope>
</reference>